<dbReference type="PROSITE" id="PS51229">
    <property type="entry name" value="DCUN1"/>
    <property type="match status" value="1"/>
</dbReference>
<evidence type="ECO:0000259" key="3">
    <source>
        <dbReference type="PROSITE" id="PS51229"/>
    </source>
</evidence>
<gene>
    <name evidence="4" type="ORF">MKZ38_003711</name>
</gene>
<name>A0AAD5RWT7_9PEZI</name>
<keyword evidence="5" id="KW-1185">Reference proteome</keyword>
<dbReference type="GO" id="GO:0031624">
    <property type="term" value="F:ubiquitin conjugating enzyme binding"/>
    <property type="evidence" value="ECO:0007669"/>
    <property type="project" value="TreeGrafter"/>
</dbReference>
<dbReference type="GO" id="GO:0097602">
    <property type="term" value="F:cullin family protein binding"/>
    <property type="evidence" value="ECO:0007669"/>
    <property type="project" value="TreeGrafter"/>
</dbReference>
<keyword evidence="1" id="KW-0833">Ubl conjugation pathway</keyword>
<protein>
    <recommendedName>
        <fullName evidence="2">Defective in cullin neddylation protein</fullName>
    </recommendedName>
</protein>
<dbReference type="Gene3D" id="1.10.238.10">
    <property type="entry name" value="EF-hand"/>
    <property type="match status" value="1"/>
</dbReference>
<dbReference type="InterPro" id="IPR014764">
    <property type="entry name" value="DCN-prot"/>
</dbReference>
<comment type="function">
    <text evidence="2">Neddylation of cullins play an essential role in the regulation of SCF-type complexes activity.</text>
</comment>
<evidence type="ECO:0000313" key="4">
    <source>
        <dbReference type="EMBL" id="KAJ2905923.1"/>
    </source>
</evidence>
<feature type="domain" description="DCUN1" evidence="3">
    <location>
        <begin position="47"/>
        <end position="254"/>
    </location>
</feature>
<evidence type="ECO:0000256" key="1">
    <source>
        <dbReference type="ARBA" id="ARBA00022786"/>
    </source>
</evidence>
<dbReference type="Pfam" id="PF03556">
    <property type="entry name" value="Cullin_binding"/>
    <property type="match status" value="1"/>
</dbReference>
<accession>A0AAD5RWT7</accession>
<comment type="caution">
    <text evidence="4">The sequence shown here is derived from an EMBL/GenBank/DDBJ whole genome shotgun (WGS) entry which is preliminary data.</text>
</comment>
<reference evidence="4" key="1">
    <citation type="submission" date="2022-07" db="EMBL/GenBank/DDBJ databases">
        <title>Draft genome sequence of Zalerion maritima ATCC 34329, a (micro)plastics degrading marine fungus.</title>
        <authorList>
            <person name="Paco A."/>
            <person name="Goncalves M.F.M."/>
            <person name="Rocha-Santos T.A.P."/>
            <person name="Alves A."/>
        </authorList>
    </citation>
    <scope>NUCLEOTIDE SEQUENCE</scope>
    <source>
        <strain evidence="4">ATCC 34329</strain>
    </source>
</reference>
<dbReference type="InterPro" id="IPR005176">
    <property type="entry name" value="PONY_dom"/>
</dbReference>
<proteinExistence type="predicted"/>
<evidence type="ECO:0000313" key="5">
    <source>
        <dbReference type="Proteomes" id="UP001201980"/>
    </source>
</evidence>
<dbReference type="AlphaFoldDB" id="A0AAD5RWT7"/>
<dbReference type="PANTHER" id="PTHR12281:SF31">
    <property type="entry name" value="DCN1-LIKE PROTEIN 3"/>
    <property type="match status" value="1"/>
</dbReference>
<dbReference type="SUPFAM" id="SSF46934">
    <property type="entry name" value="UBA-like"/>
    <property type="match status" value="1"/>
</dbReference>
<dbReference type="InterPro" id="IPR042460">
    <property type="entry name" value="DCN1-like_PONY"/>
</dbReference>
<sequence>MTNQFMTITGASDRMAQRYLKSHSYKLDQAVDSYFEHNPSLERPGVGSKSTLNSLFDTLVPSSDETKSIGLDATLSYVSKLGFEPDDIEILILFEIVQSPTLGQITREGFVEGWAKVGQNGATVPTDLKAQSRHIRTLVPSLSSDRGFFRRVYRHTFLVGREENQRALALDTAKSYWELLFGPTGFNWTGPSGKSWLGVWKAFLDDKWTRTVSKDMWNQTLEFAYKTIEDESLSFWTEDGAWPGVIDEFVVWAKEKGHVVVAVGGGGGGGGGGMEVDT</sequence>
<dbReference type="GO" id="GO:0000151">
    <property type="term" value="C:ubiquitin ligase complex"/>
    <property type="evidence" value="ECO:0007669"/>
    <property type="project" value="TreeGrafter"/>
</dbReference>
<dbReference type="Gene3D" id="1.10.8.10">
    <property type="entry name" value="DNA helicase RuvA subunit, C-terminal domain"/>
    <property type="match status" value="1"/>
</dbReference>
<dbReference type="InterPro" id="IPR009060">
    <property type="entry name" value="UBA-like_sf"/>
</dbReference>
<dbReference type="Gene3D" id="1.10.238.200">
    <property type="entry name" value="Cullin, PONY binding domain"/>
    <property type="match status" value="1"/>
</dbReference>
<evidence type="ECO:0000256" key="2">
    <source>
        <dbReference type="RuleBase" id="RU410713"/>
    </source>
</evidence>
<dbReference type="Pfam" id="PF14555">
    <property type="entry name" value="UBA_4"/>
    <property type="match status" value="1"/>
</dbReference>
<dbReference type="GO" id="GO:0045116">
    <property type="term" value="P:protein neddylation"/>
    <property type="evidence" value="ECO:0007669"/>
    <property type="project" value="TreeGrafter"/>
</dbReference>
<dbReference type="GO" id="GO:0032182">
    <property type="term" value="F:ubiquitin-like protein binding"/>
    <property type="evidence" value="ECO:0007669"/>
    <property type="project" value="TreeGrafter"/>
</dbReference>
<dbReference type="Proteomes" id="UP001201980">
    <property type="component" value="Unassembled WGS sequence"/>
</dbReference>
<dbReference type="EMBL" id="JAKWBI020000021">
    <property type="protein sequence ID" value="KAJ2905923.1"/>
    <property type="molecule type" value="Genomic_DNA"/>
</dbReference>
<organism evidence="4 5">
    <name type="scientific">Zalerion maritima</name>
    <dbReference type="NCBI Taxonomy" id="339359"/>
    <lineage>
        <taxon>Eukaryota</taxon>
        <taxon>Fungi</taxon>
        <taxon>Dikarya</taxon>
        <taxon>Ascomycota</taxon>
        <taxon>Pezizomycotina</taxon>
        <taxon>Sordariomycetes</taxon>
        <taxon>Lulworthiomycetidae</taxon>
        <taxon>Lulworthiales</taxon>
        <taxon>Lulworthiaceae</taxon>
        <taxon>Zalerion</taxon>
    </lineage>
</organism>
<dbReference type="PANTHER" id="PTHR12281">
    <property type="entry name" value="RP42 RELATED"/>
    <property type="match status" value="1"/>
</dbReference>